<evidence type="ECO:0000313" key="3">
    <source>
        <dbReference type="Proteomes" id="UP001620626"/>
    </source>
</evidence>
<name>A0ABD2KQS2_9BILA</name>
<keyword evidence="3" id="KW-1185">Reference proteome</keyword>
<accession>A0ABD2KQS2</accession>
<protein>
    <submittedName>
        <fullName evidence="2">Uncharacterized protein</fullName>
    </submittedName>
</protein>
<sequence length="154" mass="17177">MLNKFFFKFSASLFLLLLFTVLFSTDVVEANLDEKYLEVCGPACKALSAENCATDALKVNTIGGTSHHKTLCYCKWHKNEEYCVPDQAPIEKYLETCGPACKPLSQNKCAKDAFNVIDGTSYHKTLCYCQWDSDKGYCVPDLAALCRTANSDDQ</sequence>
<proteinExistence type="predicted"/>
<comment type="caution">
    <text evidence="2">The sequence shown here is derived from an EMBL/GenBank/DDBJ whole genome shotgun (WGS) entry which is preliminary data.</text>
</comment>
<dbReference type="EMBL" id="JBICBT010000701">
    <property type="protein sequence ID" value="KAL3104724.1"/>
    <property type="molecule type" value="Genomic_DNA"/>
</dbReference>
<gene>
    <name evidence="2" type="ORF">niasHT_022968</name>
</gene>
<feature type="signal peptide" evidence="1">
    <location>
        <begin position="1"/>
        <end position="30"/>
    </location>
</feature>
<evidence type="ECO:0000313" key="2">
    <source>
        <dbReference type="EMBL" id="KAL3104724.1"/>
    </source>
</evidence>
<dbReference type="Proteomes" id="UP001620626">
    <property type="component" value="Unassembled WGS sequence"/>
</dbReference>
<reference evidence="2 3" key="1">
    <citation type="submission" date="2024-10" db="EMBL/GenBank/DDBJ databases">
        <authorList>
            <person name="Kim D."/>
        </authorList>
    </citation>
    <scope>NUCLEOTIDE SEQUENCE [LARGE SCALE GENOMIC DNA]</scope>
    <source>
        <strain evidence="2">BH-2024</strain>
    </source>
</reference>
<keyword evidence="1" id="KW-0732">Signal</keyword>
<dbReference type="AlphaFoldDB" id="A0ABD2KQS2"/>
<organism evidence="2 3">
    <name type="scientific">Heterodera trifolii</name>
    <dbReference type="NCBI Taxonomy" id="157864"/>
    <lineage>
        <taxon>Eukaryota</taxon>
        <taxon>Metazoa</taxon>
        <taxon>Ecdysozoa</taxon>
        <taxon>Nematoda</taxon>
        <taxon>Chromadorea</taxon>
        <taxon>Rhabditida</taxon>
        <taxon>Tylenchina</taxon>
        <taxon>Tylenchomorpha</taxon>
        <taxon>Tylenchoidea</taxon>
        <taxon>Heteroderidae</taxon>
        <taxon>Heteroderinae</taxon>
        <taxon>Heterodera</taxon>
    </lineage>
</organism>
<evidence type="ECO:0000256" key="1">
    <source>
        <dbReference type="SAM" id="SignalP"/>
    </source>
</evidence>
<feature type="chain" id="PRO_5044785751" evidence="1">
    <location>
        <begin position="31"/>
        <end position="154"/>
    </location>
</feature>